<keyword evidence="2" id="KW-1185">Reference proteome</keyword>
<organism evidence="1 2">
    <name type="scientific">Terfezia boudieri ATCC MYA-4762</name>
    <dbReference type="NCBI Taxonomy" id="1051890"/>
    <lineage>
        <taxon>Eukaryota</taxon>
        <taxon>Fungi</taxon>
        <taxon>Dikarya</taxon>
        <taxon>Ascomycota</taxon>
        <taxon>Pezizomycotina</taxon>
        <taxon>Pezizomycetes</taxon>
        <taxon>Pezizales</taxon>
        <taxon>Pezizaceae</taxon>
        <taxon>Terfezia</taxon>
    </lineage>
</organism>
<gene>
    <name evidence="1" type="ORF">L211DRAFT_853906</name>
</gene>
<dbReference type="AlphaFoldDB" id="A0A3N4LB35"/>
<dbReference type="Proteomes" id="UP000267821">
    <property type="component" value="Unassembled WGS sequence"/>
</dbReference>
<dbReference type="InParanoid" id="A0A3N4LB35"/>
<accession>A0A3N4LB35</accession>
<reference evidence="1 2" key="1">
    <citation type="journal article" date="2018" name="Nat. Ecol. Evol.">
        <title>Pezizomycetes genomes reveal the molecular basis of ectomycorrhizal truffle lifestyle.</title>
        <authorList>
            <person name="Murat C."/>
            <person name="Payen T."/>
            <person name="Noel B."/>
            <person name="Kuo A."/>
            <person name="Morin E."/>
            <person name="Chen J."/>
            <person name="Kohler A."/>
            <person name="Krizsan K."/>
            <person name="Balestrini R."/>
            <person name="Da Silva C."/>
            <person name="Montanini B."/>
            <person name="Hainaut M."/>
            <person name="Levati E."/>
            <person name="Barry K.W."/>
            <person name="Belfiori B."/>
            <person name="Cichocki N."/>
            <person name="Clum A."/>
            <person name="Dockter R.B."/>
            <person name="Fauchery L."/>
            <person name="Guy J."/>
            <person name="Iotti M."/>
            <person name="Le Tacon F."/>
            <person name="Lindquist E.A."/>
            <person name="Lipzen A."/>
            <person name="Malagnac F."/>
            <person name="Mello A."/>
            <person name="Molinier V."/>
            <person name="Miyauchi S."/>
            <person name="Poulain J."/>
            <person name="Riccioni C."/>
            <person name="Rubini A."/>
            <person name="Sitrit Y."/>
            <person name="Splivallo R."/>
            <person name="Traeger S."/>
            <person name="Wang M."/>
            <person name="Zifcakova L."/>
            <person name="Wipf D."/>
            <person name="Zambonelli A."/>
            <person name="Paolocci F."/>
            <person name="Nowrousian M."/>
            <person name="Ottonello S."/>
            <person name="Baldrian P."/>
            <person name="Spatafora J.W."/>
            <person name="Henrissat B."/>
            <person name="Nagy L.G."/>
            <person name="Aury J.M."/>
            <person name="Wincker P."/>
            <person name="Grigoriev I.V."/>
            <person name="Bonfante P."/>
            <person name="Martin F.M."/>
        </authorList>
    </citation>
    <scope>NUCLEOTIDE SEQUENCE [LARGE SCALE GENOMIC DNA]</scope>
    <source>
        <strain evidence="1 2">ATCC MYA-4762</strain>
    </source>
</reference>
<name>A0A3N4LB35_9PEZI</name>
<dbReference type="EMBL" id="ML121615">
    <property type="protein sequence ID" value="RPB18689.1"/>
    <property type="molecule type" value="Genomic_DNA"/>
</dbReference>
<sequence>MTNKPNIMDKSGEGIKRKCESKAKFDYNGNRLETRDRLKKLNILYTVPHWKTIQVQEAAVPKLQAIQHLVEEGFGSLRGFLRAWFDNPVMKSERNNFMLGGAREMIELWLPKILGMESSGSLEVLIRTQAENDIEREIEELTWEQGSIL</sequence>
<proteinExistence type="predicted"/>
<evidence type="ECO:0000313" key="2">
    <source>
        <dbReference type="Proteomes" id="UP000267821"/>
    </source>
</evidence>
<evidence type="ECO:0000313" key="1">
    <source>
        <dbReference type="EMBL" id="RPB18689.1"/>
    </source>
</evidence>
<protein>
    <submittedName>
        <fullName evidence="1">Uncharacterized protein</fullName>
    </submittedName>
</protein>